<gene>
    <name evidence="1" type="ORF">D5086_003989</name>
</gene>
<dbReference type="Proteomes" id="UP000309997">
    <property type="component" value="Unassembled WGS sequence"/>
</dbReference>
<reference evidence="1 2" key="1">
    <citation type="journal article" date="2024" name="Plant Biotechnol. J.">
        <title>Genome and CRISPR/Cas9 system of a widespread forest tree (Populus alba) in the world.</title>
        <authorList>
            <person name="Liu Y.J."/>
            <person name="Jiang P.F."/>
            <person name="Han X.M."/>
            <person name="Li X.Y."/>
            <person name="Wang H.M."/>
            <person name="Wang Y.J."/>
            <person name="Wang X.X."/>
            <person name="Zeng Q.Y."/>
        </authorList>
    </citation>
    <scope>NUCLEOTIDE SEQUENCE [LARGE SCALE GENOMIC DNA]</scope>
    <source>
        <strain evidence="2">cv. PAL-ZL1</strain>
    </source>
</reference>
<sequence>MAIGQLVDERSQGSNPTIGQVLWNAEINILGRGSSDFLYQKVASSPSTGFNSRISIVLGSKNGMDAKGCSSCSIALIFKERHQNKSGKKETCVSRGAGRAVGYWICGARTTVKDE</sequence>
<name>A0ACC4D8T0_POPAL</name>
<evidence type="ECO:0000313" key="1">
    <source>
        <dbReference type="EMBL" id="KAL3612969.1"/>
    </source>
</evidence>
<evidence type="ECO:0000313" key="2">
    <source>
        <dbReference type="Proteomes" id="UP000309997"/>
    </source>
</evidence>
<dbReference type="EMBL" id="RCHU02000001">
    <property type="protein sequence ID" value="KAL3612969.1"/>
    <property type="molecule type" value="Genomic_DNA"/>
</dbReference>
<protein>
    <submittedName>
        <fullName evidence="1">Uncharacterized protein</fullName>
    </submittedName>
</protein>
<keyword evidence="2" id="KW-1185">Reference proteome</keyword>
<accession>A0ACC4D8T0</accession>
<proteinExistence type="predicted"/>
<organism evidence="1 2">
    <name type="scientific">Populus alba</name>
    <name type="common">White poplar</name>
    <dbReference type="NCBI Taxonomy" id="43335"/>
    <lineage>
        <taxon>Eukaryota</taxon>
        <taxon>Viridiplantae</taxon>
        <taxon>Streptophyta</taxon>
        <taxon>Embryophyta</taxon>
        <taxon>Tracheophyta</taxon>
        <taxon>Spermatophyta</taxon>
        <taxon>Magnoliopsida</taxon>
        <taxon>eudicotyledons</taxon>
        <taxon>Gunneridae</taxon>
        <taxon>Pentapetalae</taxon>
        <taxon>rosids</taxon>
        <taxon>fabids</taxon>
        <taxon>Malpighiales</taxon>
        <taxon>Salicaceae</taxon>
        <taxon>Saliceae</taxon>
        <taxon>Populus</taxon>
    </lineage>
</organism>
<comment type="caution">
    <text evidence="1">The sequence shown here is derived from an EMBL/GenBank/DDBJ whole genome shotgun (WGS) entry which is preliminary data.</text>
</comment>